<evidence type="ECO:0000313" key="2">
    <source>
        <dbReference type="EMBL" id="MDF9913943.1"/>
    </source>
</evidence>
<dbReference type="Gene3D" id="3.75.10.10">
    <property type="entry name" value="L-arginine/glycine Amidinotransferase, Chain A"/>
    <property type="match status" value="1"/>
</dbReference>
<comment type="caution">
    <text evidence="2">The sequence shown here is derived from an EMBL/GenBank/DDBJ whole genome shotgun (WGS) entry which is preliminary data.</text>
</comment>
<sequence>MKYQRLSTFAFSILLASLLLFLPMSARGDSTMIYTALPKQSDHYYHRIYPDLIQYNQTFSEQLASDDQLTSLTESNQRGKFATTPYTYDDIWVRDVAPVITTKMVKFRYSPAYLPKTDSSYLNTSFTGWLNQSHFNYHSSKLILDGGNVQWNKGNAVVITNRVFKDNPHWSHHDIISELKHQLNVSKVVIVPAEPGDTLAHADGMIKFLTPNTAFISDFEGNRTFQNKFKQIIKKSLPHVRLITLKSAYTDAGQYDKKIASARGLYINMLETAHTIYVPQFNLARDKEALHAIQAHTSKRVVGIPIAKVSTLGGAIHCTTWDVPKKFAPKQ</sequence>
<keyword evidence="3" id="KW-1185">Reference proteome</keyword>
<dbReference type="Pfam" id="PF04371">
    <property type="entry name" value="PAD_porph"/>
    <property type="match status" value="1"/>
</dbReference>
<reference evidence="2" key="1">
    <citation type="submission" date="2022-06" db="EMBL/GenBank/DDBJ databases">
        <title>Antifungal cultures and metabolites of lactic acid bacteria for use in dairy fermentations.</title>
        <authorList>
            <person name="Zhao Z."/>
            <person name="Gaenzle M."/>
        </authorList>
    </citation>
    <scope>NUCLEOTIDE SEQUENCE</scope>
    <source>
        <strain evidence="2">FUA3126</strain>
    </source>
</reference>
<dbReference type="PANTHER" id="PTHR31377">
    <property type="entry name" value="AGMATINE DEIMINASE-RELATED"/>
    <property type="match status" value="1"/>
</dbReference>
<organism evidence="2 3">
    <name type="scientific">Furfurilactobacillus milii</name>
    <dbReference type="NCBI Taxonomy" id="2888272"/>
    <lineage>
        <taxon>Bacteria</taxon>
        <taxon>Bacillati</taxon>
        <taxon>Bacillota</taxon>
        <taxon>Bacilli</taxon>
        <taxon>Lactobacillales</taxon>
        <taxon>Lactobacillaceae</taxon>
        <taxon>Furfurilactobacillus</taxon>
    </lineage>
</organism>
<evidence type="ECO:0000256" key="1">
    <source>
        <dbReference type="ARBA" id="ARBA00022801"/>
    </source>
</evidence>
<name>A0ABT6DA00_9LACO</name>
<dbReference type="EMBL" id="JANDJP010000007">
    <property type="protein sequence ID" value="MDF9913943.1"/>
    <property type="molecule type" value="Genomic_DNA"/>
</dbReference>
<dbReference type="InterPro" id="IPR007466">
    <property type="entry name" value="Peptidyl-Arg-deiminase_porph"/>
</dbReference>
<accession>A0ABT6DA00</accession>
<evidence type="ECO:0000313" key="3">
    <source>
        <dbReference type="Proteomes" id="UP001152867"/>
    </source>
</evidence>
<gene>
    <name evidence="2" type="ORF">NNA32_06725</name>
</gene>
<proteinExistence type="predicted"/>
<keyword evidence="1" id="KW-0378">Hydrolase</keyword>
<dbReference type="PANTHER" id="PTHR31377:SF0">
    <property type="entry name" value="AGMATINE DEIMINASE-RELATED"/>
    <property type="match status" value="1"/>
</dbReference>
<dbReference type="Proteomes" id="UP001152867">
    <property type="component" value="Unassembled WGS sequence"/>
</dbReference>
<dbReference type="SUPFAM" id="SSF55909">
    <property type="entry name" value="Pentein"/>
    <property type="match status" value="1"/>
</dbReference>
<dbReference type="RefSeq" id="WP_225439140.1">
    <property type="nucleotide sequence ID" value="NZ_JAIWJG010000006.1"/>
</dbReference>
<protein>
    <submittedName>
        <fullName evidence="2">Agmatine deiminase family protein</fullName>
    </submittedName>
</protein>